<feature type="domain" description="Response regulatory" evidence="3">
    <location>
        <begin position="3"/>
        <end position="115"/>
    </location>
</feature>
<dbReference type="PANTHER" id="PTHR44591:SF3">
    <property type="entry name" value="RESPONSE REGULATORY DOMAIN-CONTAINING PROTEIN"/>
    <property type="match status" value="1"/>
</dbReference>
<dbReference type="PANTHER" id="PTHR44591">
    <property type="entry name" value="STRESS RESPONSE REGULATOR PROTEIN 1"/>
    <property type="match status" value="1"/>
</dbReference>
<proteinExistence type="predicted"/>
<feature type="modified residue" description="4-aspartylphosphate" evidence="2">
    <location>
        <position position="51"/>
    </location>
</feature>
<dbReference type="InterPro" id="IPR001789">
    <property type="entry name" value="Sig_transdc_resp-reg_receiver"/>
</dbReference>
<dbReference type="AlphaFoldDB" id="A0A1F5PLD4"/>
<dbReference type="PROSITE" id="PS50110">
    <property type="entry name" value="RESPONSE_REGULATORY"/>
    <property type="match status" value="1"/>
</dbReference>
<dbReference type="Gene3D" id="3.40.50.2300">
    <property type="match status" value="1"/>
</dbReference>
<keyword evidence="1 2" id="KW-0597">Phosphoprotein</keyword>
<evidence type="ECO:0000313" key="4">
    <source>
        <dbReference type="EMBL" id="OGE90482.1"/>
    </source>
</evidence>
<dbReference type="Proteomes" id="UP000177682">
    <property type="component" value="Unassembled WGS sequence"/>
</dbReference>
<evidence type="ECO:0000256" key="2">
    <source>
        <dbReference type="PROSITE-ProRule" id="PRU00169"/>
    </source>
</evidence>
<evidence type="ECO:0000256" key="1">
    <source>
        <dbReference type="ARBA" id="ARBA00022553"/>
    </source>
</evidence>
<organism evidence="4 5">
    <name type="scientific">Candidatus Doudnabacteria bacterium RIFCSPHIGHO2_12_FULL_48_16</name>
    <dbReference type="NCBI Taxonomy" id="1817838"/>
    <lineage>
        <taxon>Bacteria</taxon>
        <taxon>Candidatus Doudnaibacteriota</taxon>
    </lineage>
</organism>
<dbReference type="InterPro" id="IPR011006">
    <property type="entry name" value="CheY-like_superfamily"/>
</dbReference>
<dbReference type="SMART" id="SM00448">
    <property type="entry name" value="REC"/>
    <property type="match status" value="1"/>
</dbReference>
<comment type="caution">
    <text evidence="4">The sequence shown here is derived from an EMBL/GenBank/DDBJ whole genome shotgun (WGS) entry which is preliminary data.</text>
</comment>
<dbReference type="SUPFAM" id="SSF52172">
    <property type="entry name" value="CheY-like"/>
    <property type="match status" value="1"/>
</dbReference>
<dbReference type="GO" id="GO:0000160">
    <property type="term" value="P:phosphorelay signal transduction system"/>
    <property type="evidence" value="ECO:0007669"/>
    <property type="project" value="InterPro"/>
</dbReference>
<dbReference type="InterPro" id="IPR050595">
    <property type="entry name" value="Bact_response_regulator"/>
</dbReference>
<reference evidence="4 5" key="1">
    <citation type="journal article" date="2016" name="Nat. Commun.">
        <title>Thousands of microbial genomes shed light on interconnected biogeochemical processes in an aquifer system.</title>
        <authorList>
            <person name="Anantharaman K."/>
            <person name="Brown C.T."/>
            <person name="Hug L.A."/>
            <person name="Sharon I."/>
            <person name="Castelle C.J."/>
            <person name="Probst A.J."/>
            <person name="Thomas B.C."/>
            <person name="Singh A."/>
            <person name="Wilkins M.J."/>
            <person name="Karaoz U."/>
            <person name="Brodie E.L."/>
            <person name="Williams K.H."/>
            <person name="Hubbard S.S."/>
            <person name="Banfield J.F."/>
        </authorList>
    </citation>
    <scope>NUCLEOTIDE SEQUENCE [LARGE SCALE GENOMIC DNA]</scope>
</reference>
<name>A0A1F5PLD4_9BACT</name>
<sequence>MHNILFIHSDPKIVKFYEPLLSRHFEFDSAIDGLSGLRKIRLKPPGAVVSDYHLAHLSGLALLKFIRSQGHLAAVPFIFFADHSNLESALNWGANDWIVPSSSSPEILLNKIYQHLKYGIHIH</sequence>
<gene>
    <name evidence="4" type="ORF">A3E29_05055</name>
</gene>
<accession>A0A1F5PLD4</accession>
<dbReference type="Pfam" id="PF00072">
    <property type="entry name" value="Response_reg"/>
    <property type="match status" value="1"/>
</dbReference>
<protein>
    <recommendedName>
        <fullName evidence="3">Response regulatory domain-containing protein</fullName>
    </recommendedName>
</protein>
<evidence type="ECO:0000313" key="5">
    <source>
        <dbReference type="Proteomes" id="UP000177682"/>
    </source>
</evidence>
<dbReference type="EMBL" id="MFEY01000006">
    <property type="protein sequence ID" value="OGE90482.1"/>
    <property type="molecule type" value="Genomic_DNA"/>
</dbReference>
<evidence type="ECO:0000259" key="3">
    <source>
        <dbReference type="PROSITE" id="PS50110"/>
    </source>
</evidence>